<dbReference type="Pfam" id="PF02469">
    <property type="entry name" value="Fasciclin"/>
    <property type="match status" value="1"/>
</dbReference>
<dbReference type="PANTHER" id="PTHR10900:SF77">
    <property type="entry name" value="FI19380P1"/>
    <property type="match status" value="1"/>
</dbReference>
<dbReference type="GO" id="GO:0005615">
    <property type="term" value="C:extracellular space"/>
    <property type="evidence" value="ECO:0007669"/>
    <property type="project" value="TreeGrafter"/>
</dbReference>
<organism evidence="2 3">
    <name type="scientific">Pseudo-nitzschia multistriata</name>
    <dbReference type="NCBI Taxonomy" id="183589"/>
    <lineage>
        <taxon>Eukaryota</taxon>
        <taxon>Sar</taxon>
        <taxon>Stramenopiles</taxon>
        <taxon>Ochrophyta</taxon>
        <taxon>Bacillariophyta</taxon>
        <taxon>Bacillariophyceae</taxon>
        <taxon>Bacillariophycidae</taxon>
        <taxon>Bacillariales</taxon>
        <taxon>Bacillariaceae</taxon>
        <taxon>Pseudo-nitzschia</taxon>
    </lineage>
</organism>
<dbReference type="Gene3D" id="2.30.180.10">
    <property type="entry name" value="FAS1 domain"/>
    <property type="match status" value="2"/>
</dbReference>
<dbReference type="SUPFAM" id="SSF82153">
    <property type="entry name" value="FAS1 domain"/>
    <property type="match status" value="2"/>
</dbReference>
<dbReference type="SMART" id="SM00554">
    <property type="entry name" value="FAS1"/>
    <property type="match status" value="1"/>
</dbReference>
<dbReference type="OrthoDB" id="286301at2759"/>
<dbReference type="AlphaFoldDB" id="A0A448ZIU4"/>
<accession>A0A448ZIU4</accession>
<protein>
    <recommendedName>
        <fullName evidence="1">FAS1 domain-containing protein</fullName>
    </recommendedName>
</protein>
<reference evidence="2 3" key="1">
    <citation type="submission" date="2019-01" db="EMBL/GenBank/DDBJ databases">
        <authorList>
            <person name="Ferrante I. M."/>
        </authorList>
    </citation>
    <scope>NUCLEOTIDE SEQUENCE [LARGE SCALE GENOMIC DNA]</scope>
    <source>
        <strain evidence="2 3">B856</strain>
    </source>
</reference>
<dbReference type="PROSITE" id="PS50213">
    <property type="entry name" value="FAS1"/>
    <property type="match status" value="1"/>
</dbReference>
<feature type="domain" description="FAS1" evidence="1">
    <location>
        <begin position="194"/>
        <end position="339"/>
    </location>
</feature>
<dbReference type="EMBL" id="CAACVS010000399">
    <property type="protein sequence ID" value="VEU41964.1"/>
    <property type="molecule type" value="Genomic_DNA"/>
</dbReference>
<keyword evidence="3" id="KW-1185">Reference proteome</keyword>
<name>A0A448ZIU4_9STRA</name>
<proteinExistence type="predicted"/>
<dbReference type="Proteomes" id="UP000291116">
    <property type="component" value="Unassembled WGS sequence"/>
</dbReference>
<dbReference type="InterPro" id="IPR000782">
    <property type="entry name" value="FAS1_domain"/>
</dbReference>
<dbReference type="InterPro" id="IPR050904">
    <property type="entry name" value="Adhesion/Biosynth-related"/>
</dbReference>
<gene>
    <name evidence="2" type="ORF">PSNMU_V1.4_AUG-EV-PASAV3_0089110</name>
</gene>
<evidence type="ECO:0000313" key="2">
    <source>
        <dbReference type="EMBL" id="VEU41964.1"/>
    </source>
</evidence>
<dbReference type="InterPro" id="IPR036378">
    <property type="entry name" value="FAS1_dom_sf"/>
</dbReference>
<dbReference type="PANTHER" id="PTHR10900">
    <property type="entry name" value="PERIOSTIN-RELATED"/>
    <property type="match status" value="1"/>
</dbReference>
<evidence type="ECO:0000259" key="1">
    <source>
        <dbReference type="PROSITE" id="PS50213"/>
    </source>
</evidence>
<evidence type="ECO:0000313" key="3">
    <source>
        <dbReference type="Proteomes" id="UP000291116"/>
    </source>
</evidence>
<sequence length="344" mass="39144">MTNGLDTRTVCAGDKVFQKGSGNSDSKKPEIIEFNQKACNGVIHVVDRVILPKKMWDSYKSKRRKPTPYPTPKPYTYPPTYSPTYKPVAPPVPYYPPPVAPPEPYYPPVAPPVPYYPEPYDEPYYPPVAPPVPYYPEPYDEPYEEAYHEPYEEPYHDPYHDPYEEPYHEEPNEVYQDFVHDLHADAHIDSGSGCPSIAEIVCNTPGFDLLCEALTITGLLDFLEDGSEWTLFAPTNEAIENLIVSVPHGTLNPESMTDLLLFHLIEDEALPFDSLDCEEWVQMSDGGFTYTHCRGFEKYQVGRGNGFQQSLIMLKDSPIILREDIFACNGIVHSVDTVLLPDWW</sequence>